<gene>
    <name evidence="12" type="ORF">E4P82_12215</name>
</gene>
<dbReference type="SUPFAM" id="SSF52743">
    <property type="entry name" value="Subtilisin-like"/>
    <property type="match status" value="1"/>
</dbReference>
<evidence type="ECO:0000256" key="3">
    <source>
        <dbReference type="ARBA" id="ARBA00022670"/>
    </source>
</evidence>
<keyword evidence="5 9" id="KW-0378">Hydrolase</keyword>
<protein>
    <recommendedName>
        <fullName evidence="11">Peptidase S53 domain-containing protein</fullName>
    </recommendedName>
</protein>
<evidence type="ECO:0000259" key="11">
    <source>
        <dbReference type="PROSITE" id="PS51695"/>
    </source>
</evidence>
<dbReference type="NCBIfam" id="NF041766">
    <property type="entry name" value="choice_anch_U"/>
    <property type="match status" value="1"/>
</dbReference>
<dbReference type="InterPro" id="IPR015366">
    <property type="entry name" value="S53_propep"/>
</dbReference>
<dbReference type="CDD" id="cd04056">
    <property type="entry name" value="Peptidases_S53"/>
    <property type="match status" value="1"/>
</dbReference>
<keyword evidence="7" id="KW-0106">Calcium</keyword>
<evidence type="ECO:0000256" key="10">
    <source>
        <dbReference type="SAM" id="SignalP"/>
    </source>
</evidence>
<dbReference type="InterPro" id="IPR053784">
    <property type="entry name" value="Choice_anch_U_dom"/>
</dbReference>
<accession>A0ABX1TPN1</accession>
<dbReference type="InterPro" id="IPR013783">
    <property type="entry name" value="Ig-like_fold"/>
</dbReference>
<feature type="domain" description="Peptidase S53" evidence="11">
    <location>
        <begin position="253"/>
        <end position="620"/>
    </location>
</feature>
<evidence type="ECO:0000256" key="9">
    <source>
        <dbReference type="PROSITE-ProRule" id="PRU01032"/>
    </source>
</evidence>
<dbReference type="Proteomes" id="UP000760480">
    <property type="component" value="Unassembled WGS sequence"/>
</dbReference>
<dbReference type="CDD" id="cd11377">
    <property type="entry name" value="Pro-peptidase_S53"/>
    <property type="match status" value="1"/>
</dbReference>
<keyword evidence="13" id="KW-1185">Reference proteome</keyword>
<reference evidence="12 13" key="1">
    <citation type="submission" date="2019-03" db="EMBL/GenBank/DDBJ databases">
        <title>Metabolic reconstructions from genomes of highly enriched 'Candidatus Accumulibacter' and 'Candidatus Competibacter' bioreactor populations.</title>
        <authorList>
            <person name="Annavajhala M.K."/>
            <person name="Welles L."/>
            <person name="Abbas B."/>
            <person name="Sorokin D."/>
            <person name="Park H."/>
            <person name="Van Loosdrecht M."/>
            <person name="Chandran K."/>
        </authorList>
    </citation>
    <scope>NUCLEOTIDE SEQUENCE [LARGE SCALE GENOMIC DNA]</scope>
    <source>
        <strain evidence="12 13">SBR_G</strain>
    </source>
</reference>
<evidence type="ECO:0000256" key="5">
    <source>
        <dbReference type="ARBA" id="ARBA00022801"/>
    </source>
</evidence>
<feature type="active site" description="Charge relay system" evidence="9">
    <location>
        <position position="335"/>
    </location>
</feature>
<evidence type="ECO:0000256" key="7">
    <source>
        <dbReference type="ARBA" id="ARBA00022837"/>
    </source>
</evidence>
<evidence type="ECO:0000256" key="8">
    <source>
        <dbReference type="ARBA" id="ARBA00023145"/>
    </source>
</evidence>
<evidence type="ECO:0000256" key="1">
    <source>
        <dbReference type="ARBA" id="ARBA00001913"/>
    </source>
</evidence>
<evidence type="ECO:0000256" key="6">
    <source>
        <dbReference type="ARBA" id="ARBA00022825"/>
    </source>
</evidence>
<name>A0ABX1TPN1_9GAMM</name>
<dbReference type="InterPro" id="IPR030400">
    <property type="entry name" value="Sedolisin_dom"/>
</dbReference>
<comment type="caution">
    <text evidence="12">The sequence shown here is derived from an EMBL/GenBank/DDBJ whole genome shotgun (WGS) entry which is preliminary data.</text>
</comment>
<feature type="active site" description="Charge relay system" evidence="9">
    <location>
        <position position="534"/>
    </location>
</feature>
<feature type="chain" id="PRO_5046993898" description="Peptidase S53 domain-containing protein" evidence="10">
    <location>
        <begin position="24"/>
        <end position="1469"/>
    </location>
</feature>
<dbReference type="SUPFAM" id="SSF49373">
    <property type="entry name" value="Invasin/intimin cell-adhesion fragments"/>
    <property type="match status" value="2"/>
</dbReference>
<organism evidence="12 13">
    <name type="scientific">Candidatus Competibacter phosphatis</name>
    <dbReference type="NCBI Taxonomy" id="221280"/>
    <lineage>
        <taxon>Bacteria</taxon>
        <taxon>Pseudomonadati</taxon>
        <taxon>Pseudomonadota</taxon>
        <taxon>Gammaproteobacteria</taxon>
        <taxon>Candidatus Competibacteraceae</taxon>
        <taxon>Candidatus Competibacter</taxon>
    </lineage>
</organism>
<dbReference type="SUPFAM" id="SSF50952">
    <property type="entry name" value="Soluble quinoprotein glucose dehydrogenase"/>
    <property type="match status" value="1"/>
</dbReference>
<dbReference type="InterPro" id="IPR003344">
    <property type="entry name" value="Big_1_dom"/>
</dbReference>
<feature type="non-terminal residue" evidence="12">
    <location>
        <position position="1469"/>
    </location>
</feature>
<evidence type="ECO:0000256" key="4">
    <source>
        <dbReference type="ARBA" id="ARBA00022723"/>
    </source>
</evidence>
<dbReference type="SUPFAM" id="SSF54897">
    <property type="entry name" value="Protease propeptides/inhibitors"/>
    <property type="match status" value="1"/>
</dbReference>
<dbReference type="InterPro" id="IPR023828">
    <property type="entry name" value="Peptidase_S8_Ser-AS"/>
</dbReference>
<keyword evidence="4" id="KW-0479">Metal-binding</keyword>
<dbReference type="RefSeq" id="WP_169249158.1">
    <property type="nucleotide sequence ID" value="NZ_SPMZ01000033.1"/>
</dbReference>
<dbReference type="InterPro" id="IPR011041">
    <property type="entry name" value="Quinoprot_gluc/sorb_DH_b-prop"/>
</dbReference>
<feature type="active site" description="Charge relay system" evidence="9">
    <location>
        <position position="339"/>
    </location>
</feature>
<dbReference type="InterPro" id="IPR050819">
    <property type="entry name" value="Tripeptidyl-peptidase_I"/>
</dbReference>
<dbReference type="EMBL" id="SPMZ01000033">
    <property type="protein sequence ID" value="NMQ19896.1"/>
    <property type="molecule type" value="Genomic_DNA"/>
</dbReference>
<dbReference type="Pfam" id="PF09286">
    <property type="entry name" value="Pro-kuma_activ"/>
    <property type="match status" value="1"/>
</dbReference>
<evidence type="ECO:0000313" key="13">
    <source>
        <dbReference type="Proteomes" id="UP000760480"/>
    </source>
</evidence>
<dbReference type="InterPro" id="IPR036852">
    <property type="entry name" value="Peptidase_S8/S53_dom_sf"/>
</dbReference>
<dbReference type="PANTHER" id="PTHR14218">
    <property type="entry name" value="PROTEASE S8 TRIPEPTIDYL PEPTIDASE I CLN2"/>
    <property type="match status" value="1"/>
</dbReference>
<dbReference type="Gene3D" id="3.40.50.200">
    <property type="entry name" value="Peptidase S8/S53 domain"/>
    <property type="match status" value="1"/>
</dbReference>
<proteinExistence type="inferred from homology"/>
<dbReference type="Pfam" id="PF02369">
    <property type="entry name" value="Big_1"/>
    <property type="match status" value="2"/>
</dbReference>
<evidence type="ECO:0000256" key="2">
    <source>
        <dbReference type="ARBA" id="ARBA00010116"/>
    </source>
</evidence>
<dbReference type="PANTHER" id="PTHR14218:SF15">
    <property type="entry name" value="TRIPEPTIDYL-PEPTIDASE 1"/>
    <property type="match status" value="1"/>
</dbReference>
<dbReference type="SMART" id="SM00944">
    <property type="entry name" value="Pro-kuma_activ"/>
    <property type="match status" value="1"/>
</dbReference>
<comment type="similarity">
    <text evidence="2">Belongs to the intimin/invasin family.</text>
</comment>
<dbReference type="PROSITE" id="PS51695">
    <property type="entry name" value="SEDOLISIN"/>
    <property type="match status" value="1"/>
</dbReference>
<dbReference type="PROSITE" id="PS00138">
    <property type="entry name" value="SUBTILASE_SER"/>
    <property type="match status" value="1"/>
</dbReference>
<evidence type="ECO:0000313" key="12">
    <source>
        <dbReference type="EMBL" id="NMQ19896.1"/>
    </source>
</evidence>
<keyword evidence="6 9" id="KW-0720">Serine protease</keyword>
<keyword evidence="8" id="KW-0865">Zymogen</keyword>
<dbReference type="InterPro" id="IPR008964">
    <property type="entry name" value="Invasin/intimin_cell_adhesion"/>
</dbReference>
<feature type="signal peptide" evidence="10">
    <location>
        <begin position="1"/>
        <end position="23"/>
    </location>
</feature>
<comment type="cofactor">
    <cofactor evidence="1">
        <name>Ca(2+)</name>
        <dbReference type="ChEBI" id="CHEBI:29108"/>
    </cofactor>
</comment>
<keyword evidence="10" id="KW-0732">Signal</keyword>
<comment type="caution">
    <text evidence="9">Lacks conserved residue(s) required for the propagation of feature annotation.</text>
</comment>
<dbReference type="Gene3D" id="2.60.40.10">
    <property type="entry name" value="Immunoglobulins"/>
    <property type="match status" value="3"/>
</dbReference>
<keyword evidence="3 9" id="KW-0645">Protease</keyword>
<sequence>MHHFTASVLYVVVLFLASPWVWAASPDISSNSDRTILPGHVLSALSIAQPVTAPVMALKSTLESLTLTIVLRRSDPAGFENYLRDVYDPQSPQFREFLNPQEVSDRFGPSQDDYDVVQAYFEQQGFTVTEDSVNRMTLTVAGTRSTAESALSVKINDYVIGERQFFANINEPMLPAEIVRRVQAVSGLSNLAVPRPQIIRTIRIIFGAVICDLEYAAIYGGLIVAASNAANGKPLTQEQLKKIQEEAQKWLDKCVHNAVFAAYGLPIGNDPPPPAWQGTDGTGQTIGLLEFDTFNPNDVSDFIHLIGLPASTFDNISQVHVNDGAGPSPGSDQDEVLMDINAVLLIAPGAKIVVYDGPFSGANVSFQALFNAMINGGVHIISNSWSYCEDQTTLADVQSIDAILQSAAASGISVFNGSGDTGSTCLDGAPNTIGVPSDSPSATAVGGTSLTVGPGNTYISETWWNGTNDTPPSGQGGYGVSKFFSRPSYQDGFNPSVMRSVPDVAANADPAHGILICKASEGGCPTGTLNGGTSLAAPAWAAFAALLNQSQGSNLGALNPQLYPLGNTDAFHNASSMGSDFAHVGLGSPNLPNLHRHLTNQTVGPTSSSVSEVRVFSDSNSTMPAGSDFPLPIYADGSTKGSVVVRLADAFGNVVSGKNVTLAASAGSHALITPASGVSDVDNGSVVFTVTNLSFEEVTFTATDISDGIVISQTAKVAFIQPPTASASISASPTSLLNDGASATTITVTLKDALNRPSPGKSITLSQGSGRSVITGPSPSVTDVNGQIQFTATNQFSEIVTYTAVDVTDGDLPVPGAAVVTFSGSANLSCVGNPPTAAAGYALTPFANGFFTQNLFFGNVNWGCSGASNPTFNTTNSVYVANFASGDLFQFGLDGGAVSTGNKLSNLGLTLGQPTFGKDGRLYATHGATTGNFTTGNIVEIDPATGVQLRVIAANLTCPSSLSVDPLSGDLFFDNACTGAGSDNPSLFRVRNPGGATPTVEVYATLPTTMGNGAISFAPNGSIYVVINYFGNPSAPIVRVSGTDQPSPTITTLLGITSNYWVTVGEANPDGSAKSLIVLAPSGLALVDLTTNTSTPLTNGGIGSGVIGPDGCLYATATDTIYKLTPSSGGCGFAATNPAPALILSPATVSPDPEQGSLQTFSTQFVNLAVPADTPVYFHVGGANAQSKLSRTDANGKATITYRGDFVGSDTVTANATVDAASFTSNAARLTWGVGKHTTFLSLNTNPTSSITGMSAMLVAGLIDASANPTAAIAGAAIQFSVGGQSCNGTTNASGIASCTVTLPTAGSFVLTANYVGTAQFVPSSASQSFFVVAPIASPPICFTGALTSGGQATACLPSGVPPTCQFVNSAFVPVASIGVAPPAGIQIPYDLFQFTATGCGNSISLSLTYPAALPASAASYWKFGPTTGQPAHWYALPAAVNGSTLTVVPTAALATATCNKMAVSSILA</sequence>